<organism evidence="8 9">
    <name type="scientific">Knufia peltigerae</name>
    <dbReference type="NCBI Taxonomy" id="1002370"/>
    <lineage>
        <taxon>Eukaryota</taxon>
        <taxon>Fungi</taxon>
        <taxon>Dikarya</taxon>
        <taxon>Ascomycota</taxon>
        <taxon>Pezizomycotina</taxon>
        <taxon>Eurotiomycetes</taxon>
        <taxon>Chaetothyriomycetidae</taxon>
        <taxon>Chaetothyriales</taxon>
        <taxon>Trichomeriaceae</taxon>
        <taxon>Knufia</taxon>
    </lineage>
</organism>
<reference evidence="8" key="1">
    <citation type="submission" date="2022-10" db="EMBL/GenBank/DDBJ databases">
        <title>Culturing micro-colonial fungi from biological soil crusts in the Mojave desert and describing Neophaeococcomyces mojavensis, and introducing the new genera and species Taxawa tesnikishii.</title>
        <authorList>
            <person name="Kurbessoian T."/>
            <person name="Stajich J.E."/>
        </authorList>
    </citation>
    <scope>NUCLEOTIDE SEQUENCE</scope>
    <source>
        <strain evidence="8">TK_35</strain>
    </source>
</reference>
<dbReference type="InterPro" id="IPR050364">
    <property type="entry name" value="Cytochrome_P450_fung"/>
</dbReference>
<dbReference type="GO" id="GO:0004497">
    <property type="term" value="F:monooxygenase activity"/>
    <property type="evidence" value="ECO:0007669"/>
    <property type="project" value="UniProtKB-KW"/>
</dbReference>
<evidence type="ECO:0000256" key="2">
    <source>
        <dbReference type="ARBA" id="ARBA00022723"/>
    </source>
</evidence>
<dbReference type="InterPro" id="IPR002401">
    <property type="entry name" value="Cyt_P450_E_grp-I"/>
</dbReference>
<evidence type="ECO:0000256" key="6">
    <source>
        <dbReference type="RuleBase" id="RU000461"/>
    </source>
</evidence>
<protein>
    <recommendedName>
        <fullName evidence="10">Cytochrome P450</fullName>
    </recommendedName>
</protein>
<keyword evidence="7" id="KW-0472">Membrane</keyword>
<name>A0AA39D253_9EURO</name>
<feature type="binding site" description="axial binding residue" evidence="5">
    <location>
        <position position="445"/>
    </location>
    <ligand>
        <name>heme</name>
        <dbReference type="ChEBI" id="CHEBI:30413"/>
    </ligand>
    <ligandPart>
        <name>Fe</name>
        <dbReference type="ChEBI" id="CHEBI:18248"/>
    </ligandPart>
</feature>
<evidence type="ECO:0000256" key="3">
    <source>
        <dbReference type="ARBA" id="ARBA00023002"/>
    </source>
</evidence>
<feature type="transmembrane region" description="Helical" evidence="7">
    <location>
        <begin position="6"/>
        <end position="26"/>
    </location>
</feature>
<keyword evidence="6" id="KW-0503">Monooxygenase</keyword>
<dbReference type="CDD" id="cd11065">
    <property type="entry name" value="CYP64-like"/>
    <property type="match status" value="1"/>
</dbReference>
<keyword evidence="3 6" id="KW-0560">Oxidoreductase</keyword>
<dbReference type="InterPro" id="IPR001128">
    <property type="entry name" value="Cyt_P450"/>
</dbReference>
<proteinExistence type="inferred from homology"/>
<evidence type="ECO:0000256" key="5">
    <source>
        <dbReference type="PIRSR" id="PIRSR602401-1"/>
    </source>
</evidence>
<evidence type="ECO:0000256" key="7">
    <source>
        <dbReference type="SAM" id="Phobius"/>
    </source>
</evidence>
<sequence>MASYLLQGGFAVGVAYFLLKFFFLGWSRKSTTTTRPLPPGPRPKPLIGNLQDLPPAGVEEWIHWAKHKDLYGPISSVTVMGQTIVILNDAQAAIELLEKRSIIYSSRPRLVFAFEMCGWLNFLSSQPYGERFRAYRKHVHGLMGSSQLLDKFGRFQEQEVGRCLLRTLQRPQNFVDHIRTEAGAIILKIAYGYTIEPHRADPLVTLADEALEQFSQATVPGRWLVDVVPALKHIPQWFPGAGFKRTAREWDHTLQRVVEGPYDFVRHQISSGDAPTSYLGDFLKDETLGLKQRVEVKYTSASLYTGGADTTVASLSVFCLAMTLYPRVQKRAQEEIDRVIGDHRLPTFSDRADLPYVEALLKETLRWHPIGPMCVPHASTQDDEFGGYHIPKGSILMPNIWLFTHDPDVHRDPMRFDPDRFLDTDGRAPEQDPNRYVFGFGRRICPGRVLADQSMWLTVAQMLAVFDITRPGGADASGDDANVNPKFLGGIISHPEPFEATFEPRDGQREKLIRQIEVRYPWEKSDADYFENSLKR</sequence>
<comment type="cofactor">
    <cofactor evidence="5">
        <name>heme</name>
        <dbReference type="ChEBI" id="CHEBI:30413"/>
    </cofactor>
</comment>
<keyword evidence="4 5" id="KW-0408">Iron</keyword>
<evidence type="ECO:0000256" key="1">
    <source>
        <dbReference type="ARBA" id="ARBA00010617"/>
    </source>
</evidence>
<dbReference type="Proteomes" id="UP001172681">
    <property type="component" value="Unassembled WGS sequence"/>
</dbReference>
<dbReference type="GO" id="GO:0020037">
    <property type="term" value="F:heme binding"/>
    <property type="evidence" value="ECO:0007669"/>
    <property type="project" value="InterPro"/>
</dbReference>
<dbReference type="GO" id="GO:0016705">
    <property type="term" value="F:oxidoreductase activity, acting on paired donors, with incorporation or reduction of molecular oxygen"/>
    <property type="evidence" value="ECO:0007669"/>
    <property type="project" value="InterPro"/>
</dbReference>
<keyword evidence="7" id="KW-1133">Transmembrane helix</keyword>
<gene>
    <name evidence="8" type="ORF">H2204_003281</name>
</gene>
<dbReference type="AlphaFoldDB" id="A0AA39D253"/>
<evidence type="ECO:0000313" key="9">
    <source>
        <dbReference type="Proteomes" id="UP001172681"/>
    </source>
</evidence>
<dbReference type="Gene3D" id="1.10.630.10">
    <property type="entry name" value="Cytochrome P450"/>
    <property type="match status" value="1"/>
</dbReference>
<comment type="similarity">
    <text evidence="1 6">Belongs to the cytochrome P450 family.</text>
</comment>
<dbReference type="PANTHER" id="PTHR46300:SF12">
    <property type="entry name" value="P450, PUTATIVE (EUROFUNG)-RELATED"/>
    <property type="match status" value="1"/>
</dbReference>
<comment type="caution">
    <text evidence="8">The sequence shown here is derived from an EMBL/GenBank/DDBJ whole genome shotgun (WGS) entry which is preliminary data.</text>
</comment>
<keyword evidence="5 6" id="KW-0349">Heme</keyword>
<evidence type="ECO:0000313" key="8">
    <source>
        <dbReference type="EMBL" id="KAJ9640652.1"/>
    </source>
</evidence>
<dbReference type="PROSITE" id="PS00086">
    <property type="entry name" value="CYTOCHROME_P450"/>
    <property type="match status" value="1"/>
</dbReference>
<dbReference type="Pfam" id="PF00067">
    <property type="entry name" value="p450"/>
    <property type="match status" value="1"/>
</dbReference>
<evidence type="ECO:0000256" key="4">
    <source>
        <dbReference type="ARBA" id="ARBA00023004"/>
    </source>
</evidence>
<dbReference type="PRINTS" id="PR00385">
    <property type="entry name" value="P450"/>
</dbReference>
<evidence type="ECO:0008006" key="10">
    <source>
        <dbReference type="Google" id="ProtNLM"/>
    </source>
</evidence>
<dbReference type="SUPFAM" id="SSF48264">
    <property type="entry name" value="Cytochrome P450"/>
    <property type="match status" value="1"/>
</dbReference>
<dbReference type="EMBL" id="JAPDRN010000014">
    <property type="protein sequence ID" value="KAJ9640652.1"/>
    <property type="molecule type" value="Genomic_DNA"/>
</dbReference>
<keyword evidence="7" id="KW-0812">Transmembrane</keyword>
<keyword evidence="9" id="KW-1185">Reference proteome</keyword>
<dbReference type="InterPro" id="IPR036396">
    <property type="entry name" value="Cyt_P450_sf"/>
</dbReference>
<dbReference type="PANTHER" id="PTHR46300">
    <property type="entry name" value="P450, PUTATIVE (EUROFUNG)-RELATED-RELATED"/>
    <property type="match status" value="1"/>
</dbReference>
<accession>A0AA39D253</accession>
<dbReference type="GO" id="GO:0005506">
    <property type="term" value="F:iron ion binding"/>
    <property type="evidence" value="ECO:0007669"/>
    <property type="project" value="InterPro"/>
</dbReference>
<keyword evidence="2 5" id="KW-0479">Metal-binding</keyword>
<dbReference type="InterPro" id="IPR017972">
    <property type="entry name" value="Cyt_P450_CS"/>
</dbReference>
<dbReference type="PRINTS" id="PR00463">
    <property type="entry name" value="EP450I"/>
</dbReference>